<dbReference type="AlphaFoldDB" id="A0A2T0QD45"/>
<dbReference type="SUPFAM" id="SSF141571">
    <property type="entry name" value="Pentapeptide repeat-like"/>
    <property type="match status" value="1"/>
</dbReference>
<dbReference type="RefSeq" id="WP_106238245.1">
    <property type="nucleotide sequence ID" value="NZ_PVZC01000001.1"/>
</dbReference>
<dbReference type="PANTHER" id="PTHR14136:SF17">
    <property type="entry name" value="BTB_POZ DOMAIN-CONTAINING PROTEIN KCTD9"/>
    <property type="match status" value="1"/>
</dbReference>
<evidence type="ECO:0000313" key="2">
    <source>
        <dbReference type="Proteomes" id="UP000237846"/>
    </source>
</evidence>
<reference evidence="1 2" key="1">
    <citation type="submission" date="2018-03" db="EMBL/GenBank/DDBJ databases">
        <title>Genomic Encyclopedia of Archaeal and Bacterial Type Strains, Phase II (KMG-II): from individual species to whole genera.</title>
        <authorList>
            <person name="Goeker M."/>
        </authorList>
    </citation>
    <scope>NUCLEOTIDE SEQUENCE [LARGE SCALE GENOMIC DNA]</scope>
    <source>
        <strain evidence="1 2">DSM 45601</strain>
    </source>
</reference>
<dbReference type="Pfam" id="PF00805">
    <property type="entry name" value="Pentapeptide"/>
    <property type="match status" value="2"/>
</dbReference>
<dbReference type="OrthoDB" id="4533099at2"/>
<accession>A0A2T0QD45</accession>
<proteinExistence type="predicted"/>
<dbReference type="Proteomes" id="UP000237846">
    <property type="component" value="Unassembled WGS sequence"/>
</dbReference>
<organism evidence="1 2">
    <name type="scientific">Allonocardiopsis opalescens</name>
    <dbReference type="NCBI Taxonomy" id="1144618"/>
    <lineage>
        <taxon>Bacteria</taxon>
        <taxon>Bacillati</taxon>
        <taxon>Actinomycetota</taxon>
        <taxon>Actinomycetes</taxon>
        <taxon>Streptosporangiales</taxon>
        <taxon>Allonocardiopsis</taxon>
    </lineage>
</organism>
<evidence type="ECO:0000313" key="1">
    <source>
        <dbReference type="EMBL" id="PRY01839.1"/>
    </source>
</evidence>
<dbReference type="Gene3D" id="2.160.20.80">
    <property type="entry name" value="E3 ubiquitin-protein ligase SopA"/>
    <property type="match status" value="1"/>
</dbReference>
<protein>
    <submittedName>
        <fullName evidence="1">Uncharacterized protein YjbI with pentapeptide repeats</fullName>
    </submittedName>
</protein>
<dbReference type="EMBL" id="PVZC01000001">
    <property type="protein sequence ID" value="PRY01839.1"/>
    <property type="molecule type" value="Genomic_DNA"/>
</dbReference>
<dbReference type="InterPro" id="IPR051082">
    <property type="entry name" value="Pentapeptide-BTB/POZ_domain"/>
</dbReference>
<dbReference type="PANTHER" id="PTHR14136">
    <property type="entry name" value="BTB_POZ DOMAIN-CONTAINING PROTEIN KCTD9"/>
    <property type="match status" value="1"/>
</dbReference>
<name>A0A2T0QD45_9ACTN</name>
<keyword evidence="2" id="KW-1185">Reference proteome</keyword>
<dbReference type="InterPro" id="IPR001646">
    <property type="entry name" value="5peptide_repeat"/>
</dbReference>
<gene>
    <name evidence="1" type="ORF">CLV72_101436</name>
</gene>
<sequence>MSEPGAAAVVEPRRWPADADGADALRAHLEWRTSGGRTGRELVGHPELVLRDADLSGMDLAWLRLWHTDLTGVRMAHTDLTKTELTGALLDGADLTGARLVKTEARDCSARSAVFARADLLGARMGGSDLRGADLRRARLNGAHLSRCDLRGADLRDAGFGPPGGGGRTVLSRARLAGSRLDGARGHILGPVDIGENDEDGPQLLEGDRLADWFRDRGAPEVHVER</sequence>
<comment type="caution">
    <text evidence="1">The sequence shown here is derived from an EMBL/GenBank/DDBJ whole genome shotgun (WGS) entry which is preliminary data.</text>
</comment>